<evidence type="ECO:0000313" key="1">
    <source>
        <dbReference type="EMBL" id="VAW85396.1"/>
    </source>
</evidence>
<accession>A0A3B0ZXS9</accession>
<reference evidence="1" key="1">
    <citation type="submission" date="2018-06" db="EMBL/GenBank/DDBJ databases">
        <authorList>
            <person name="Zhirakovskaya E."/>
        </authorList>
    </citation>
    <scope>NUCLEOTIDE SEQUENCE</scope>
</reference>
<dbReference type="AlphaFoldDB" id="A0A3B0ZXS9"/>
<name>A0A3B0ZXS9_9ZZZZ</name>
<protein>
    <submittedName>
        <fullName evidence="1">Uncharacterized protein</fullName>
    </submittedName>
</protein>
<gene>
    <name evidence="1" type="ORF">MNBD_GAMMA16-1669</name>
</gene>
<organism evidence="1">
    <name type="scientific">hydrothermal vent metagenome</name>
    <dbReference type="NCBI Taxonomy" id="652676"/>
    <lineage>
        <taxon>unclassified sequences</taxon>
        <taxon>metagenomes</taxon>
        <taxon>ecological metagenomes</taxon>
    </lineage>
</organism>
<sequence length="51" mass="6040">MFHLVAFCLKLRYQKTLFAERWLPAGWFYRCNSCALYLSNATLTIEGESEF</sequence>
<proteinExistence type="predicted"/>
<dbReference type="EMBL" id="UOFO01000070">
    <property type="protein sequence ID" value="VAW85396.1"/>
    <property type="molecule type" value="Genomic_DNA"/>
</dbReference>